<dbReference type="Pfam" id="PF13470">
    <property type="entry name" value="PIN_3"/>
    <property type="match status" value="1"/>
</dbReference>
<dbReference type="Gene3D" id="3.40.50.1010">
    <property type="entry name" value="5'-nuclease"/>
    <property type="match status" value="1"/>
</dbReference>
<dbReference type="PANTHER" id="PTHR34610:SF3">
    <property type="entry name" value="SSL7007 PROTEIN"/>
    <property type="match status" value="1"/>
</dbReference>
<dbReference type="InterPro" id="IPR002850">
    <property type="entry name" value="PIN_toxin-like"/>
</dbReference>
<dbReference type="InterPro" id="IPR029060">
    <property type="entry name" value="PIN-like_dom_sf"/>
</dbReference>
<proteinExistence type="predicted"/>
<dbReference type="InterPro" id="IPR002716">
    <property type="entry name" value="PIN_dom"/>
</dbReference>
<accession>A0A1G2Q215</accession>
<dbReference type="EMBL" id="MHTC01000045">
    <property type="protein sequence ID" value="OHA54618.1"/>
    <property type="molecule type" value="Genomic_DNA"/>
</dbReference>
<reference evidence="2 3" key="1">
    <citation type="journal article" date="2016" name="Nat. Commun.">
        <title>Thousands of microbial genomes shed light on interconnected biogeochemical processes in an aquifer system.</title>
        <authorList>
            <person name="Anantharaman K."/>
            <person name="Brown C.T."/>
            <person name="Hug L.A."/>
            <person name="Sharon I."/>
            <person name="Castelle C.J."/>
            <person name="Probst A.J."/>
            <person name="Thomas B.C."/>
            <person name="Singh A."/>
            <person name="Wilkins M.J."/>
            <person name="Karaoz U."/>
            <person name="Brodie E.L."/>
            <person name="Williams K.H."/>
            <person name="Hubbard S.S."/>
            <person name="Banfield J.F."/>
        </authorList>
    </citation>
    <scope>NUCLEOTIDE SEQUENCE [LARGE SCALE GENOMIC DNA]</scope>
</reference>
<evidence type="ECO:0000313" key="2">
    <source>
        <dbReference type="EMBL" id="OHA54618.1"/>
    </source>
</evidence>
<dbReference type="NCBIfam" id="TIGR00305">
    <property type="entry name" value="putative toxin-antitoxin system toxin component, PIN family"/>
    <property type="match status" value="1"/>
</dbReference>
<feature type="domain" description="PIN" evidence="1">
    <location>
        <begin position="2"/>
        <end position="111"/>
    </location>
</feature>
<gene>
    <name evidence="2" type="ORF">A2388_03420</name>
</gene>
<dbReference type="Proteomes" id="UP000177575">
    <property type="component" value="Unassembled WGS sequence"/>
</dbReference>
<evidence type="ECO:0000259" key="1">
    <source>
        <dbReference type="SMART" id="SM00670"/>
    </source>
</evidence>
<dbReference type="PANTHER" id="PTHR34610">
    <property type="entry name" value="SSL7007 PROTEIN"/>
    <property type="match status" value="1"/>
</dbReference>
<organism evidence="2 3">
    <name type="scientific">Candidatus Veblenbacteria bacterium RIFOXYB1_FULL_43_13</name>
    <dbReference type="NCBI Taxonomy" id="1802426"/>
    <lineage>
        <taxon>Bacteria</taxon>
        <taxon>Candidatus Vebleniibacteriota</taxon>
    </lineage>
</organism>
<dbReference type="SUPFAM" id="SSF88723">
    <property type="entry name" value="PIN domain-like"/>
    <property type="match status" value="1"/>
</dbReference>
<protein>
    <submittedName>
        <fullName evidence="2">Putative toxin-antitoxin system toxin component, PIN family</fullName>
    </submittedName>
</protein>
<dbReference type="AlphaFoldDB" id="A0A1G2Q215"/>
<comment type="caution">
    <text evidence="2">The sequence shown here is derived from an EMBL/GenBank/DDBJ whole genome shotgun (WGS) entry which is preliminary data.</text>
</comment>
<name>A0A1G2Q215_9BACT</name>
<evidence type="ECO:0000313" key="3">
    <source>
        <dbReference type="Proteomes" id="UP000177575"/>
    </source>
</evidence>
<sequence length="151" mass="17055">MVKIVLDTNVIINAGRGEGSYGKRILDLIRWGEIEAAISDPVKREQKLILERLVNDAVMRKAAKEYFSLAKMVEPVEIQIEIEDSEDIKLLELAVGAKADFLVSDDEHLLVVGDFKGVKIIKPSEFWQWWQTQQDNTGASWATWAKSVLGK</sequence>
<dbReference type="SMART" id="SM00670">
    <property type="entry name" value="PINc"/>
    <property type="match status" value="1"/>
</dbReference>